<evidence type="ECO:0000313" key="2">
    <source>
        <dbReference type="EMBL" id="GIT94788.1"/>
    </source>
</evidence>
<proteinExistence type="predicted"/>
<reference evidence="2 3" key="1">
    <citation type="submission" date="2021-05" db="EMBL/GenBank/DDBJ databases">
        <title>Bacteria Genome sequencing.</title>
        <authorList>
            <person name="Takabe Y."/>
            <person name="Nakajima Y."/>
            <person name="Suzuki S."/>
            <person name="Shiozaki T."/>
        </authorList>
    </citation>
    <scope>NUCLEOTIDE SEQUENCE [LARGE SCALE GENOMIC DNA]</scope>
    <source>
        <strain evidence="2 3">AI_62</strain>
    </source>
</reference>
<evidence type="ECO:0000256" key="1">
    <source>
        <dbReference type="SAM" id="SignalP"/>
    </source>
</evidence>
<organism evidence="2 3">
    <name type="scientific">Jannaschia pagri</name>
    <dbReference type="NCBI Taxonomy" id="2829797"/>
    <lineage>
        <taxon>Bacteria</taxon>
        <taxon>Pseudomonadati</taxon>
        <taxon>Pseudomonadota</taxon>
        <taxon>Alphaproteobacteria</taxon>
        <taxon>Rhodobacterales</taxon>
        <taxon>Roseobacteraceae</taxon>
        <taxon>Jannaschia</taxon>
    </lineage>
</organism>
<protein>
    <recommendedName>
        <fullName evidence="4">Dihydrodipicolinate reductase</fullName>
    </recommendedName>
</protein>
<gene>
    <name evidence="2" type="ORF">JANAI62_14110</name>
</gene>
<feature type="signal peptide" evidence="1">
    <location>
        <begin position="1"/>
        <end position="27"/>
    </location>
</feature>
<dbReference type="Proteomes" id="UP000786693">
    <property type="component" value="Unassembled WGS sequence"/>
</dbReference>
<sequence>MRHLLRIRIMKQLALLVALVAPLPALAFEPVTTRDGFLSLVQGKTLAGDGVSLRVGPDGSIAGRGFGLRVTGTWDWQGRFFCRTLDTAVRDFPRNCQTVEIQGATVRFTADQGAGDTADLRIR</sequence>
<keyword evidence="3" id="KW-1185">Reference proteome</keyword>
<comment type="caution">
    <text evidence="2">The sequence shown here is derived from an EMBL/GenBank/DDBJ whole genome shotgun (WGS) entry which is preliminary data.</text>
</comment>
<evidence type="ECO:0000313" key="3">
    <source>
        <dbReference type="Proteomes" id="UP000786693"/>
    </source>
</evidence>
<keyword evidence="1" id="KW-0732">Signal</keyword>
<name>A0ABQ4NK40_9RHOB</name>
<dbReference type="EMBL" id="BPFH01000002">
    <property type="protein sequence ID" value="GIT94788.1"/>
    <property type="molecule type" value="Genomic_DNA"/>
</dbReference>
<accession>A0ABQ4NK40</accession>
<feature type="chain" id="PRO_5046026664" description="Dihydrodipicolinate reductase" evidence="1">
    <location>
        <begin position="28"/>
        <end position="123"/>
    </location>
</feature>
<evidence type="ECO:0008006" key="4">
    <source>
        <dbReference type="Google" id="ProtNLM"/>
    </source>
</evidence>